<gene>
    <name evidence="2" type="ORF">SAMEA4384070_00022</name>
</gene>
<name>A0A240A5P4_SERFI</name>
<dbReference type="Proteomes" id="UP000215134">
    <property type="component" value="Chromosome 1"/>
</dbReference>
<proteinExistence type="predicted"/>
<reference evidence="2 3" key="1">
    <citation type="submission" date="2017-06" db="EMBL/GenBank/DDBJ databases">
        <authorList>
            <consortium name="Pathogen Informatics"/>
        </authorList>
    </citation>
    <scope>NUCLEOTIDE SEQUENCE [LARGE SCALE GENOMIC DNA]</scope>
    <source>
        <strain evidence="2 3">NCTC12148</strain>
    </source>
</reference>
<feature type="compositionally biased region" description="Basic and acidic residues" evidence="1">
    <location>
        <begin position="35"/>
        <end position="50"/>
    </location>
</feature>
<evidence type="ECO:0000256" key="1">
    <source>
        <dbReference type="SAM" id="MobiDB-lite"/>
    </source>
</evidence>
<sequence length="50" mass="5867">MTDKGWREEIVQAIQEAELRDFAEEHQLQALFHPAPEENHGRLSADNRPR</sequence>
<dbReference type="KEGG" id="sfj:SAMEA4384070_0022"/>
<organism evidence="2 3">
    <name type="scientific">Serratia ficaria</name>
    <dbReference type="NCBI Taxonomy" id="61651"/>
    <lineage>
        <taxon>Bacteria</taxon>
        <taxon>Pseudomonadati</taxon>
        <taxon>Pseudomonadota</taxon>
        <taxon>Gammaproteobacteria</taxon>
        <taxon>Enterobacterales</taxon>
        <taxon>Yersiniaceae</taxon>
        <taxon>Serratia</taxon>
    </lineage>
</organism>
<keyword evidence="3" id="KW-1185">Reference proteome</keyword>
<protein>
    <submittedName>
        <fullName evidence="2">Uncharacterized protein</fullName>
    </submittedName>
</protein>
<dbReference type="EMBL" id="LT906479">
    <property type="protein sequence ID" value="SNV78480.1"/>
    <property type="molecule type" value="Genomic_DNA"/>
</dbReference>
<accession>A0A240A5P4</accession>
<dbReference type="AlphaFoldDB" id="A0A240A5P4"/>
<dbReference type="RefSeq" id="WP_169801384.1">
    <property type="nucleotide sequence ID" value="NZ_CABITV010000008.1"/>
</dbReference>
<evidence type="ECO:0000313" key="3">
    <source>
        <dbReference type="Proteomes" id="UP000215134"/>
    </source>
</evidence>
<evidence type="ECO:0000313" key="2">
    <source>
        <dbReference type="EMBL" id="SNV78480.1"/>
    </source>
</evidence>
<feature type="region of interest" description="Disordered" evidence="1">
    <location>
        <begin position="31"/>
        <end position="50"/>
    </location>
</feature>